<dbReference type="GO" id="GO:0016874">
    <property type="term" value="F:ligase activity"/>
    <property type="evidence" value="ECO:0007669"/>
    <property type="project" value="UniProtKB-KW"/>
</dbReference>
<name>A0AAN4T8E6_ASPLE</name>
<dbReference type="SUPFAM" id="SSF56801">
    <property type="entry name" value="Acetyl-CoA synthetase-like"/>
    <property type="match status" value="1"/>
</dbReference>
<dbReference type="GO" id="GO:0005737">
    <property type="term" value="C:cytoplasm"/>
    <property type="evidence" value="ECO:0007669"/>
    <property type="project" value="TreeGrafter"/>
</dbReference>
<reference evidence="2 3" key="1">
    <citation type="submission" date="2015-11" db="EMBL/GenBank/DDBJ databases">
        <title>Aspergillus lentulus strain IFM 54703T.</title>
        <authorList>
            <person name="Kusuya Y."/>
            <person name="Sakai K."/>
            <person name="Kamei K."/>
            <person name="Takahashi H."/>
            <person name="Yaguchi T."/>
        </authorList>
    </citation>
    <scope>NUCLEOTIDE SEQUENCE [LARGE SCALE GENOMIC DNA]</scope>
    <source>
        <strain evidence="2 3">IFM 54703</strain>
    </source>
</reference>
<dbReference type="GO" id="GO:0044550">
    <property type="term" value="P:secondary metabolite biosynthetic process"/>
    <property type="evidence" value="ECO:0007669"/>
    <property type="project" value="TreeGrafter"/>
</dbReference>
<evidence type="ECO:0000313" key="2">
    <source>
        <dbReference type="EMBL" id="GAQ05048.1"/>
    </source>
</evidence>
<dbReference type="PANTHER" id="PTHR45527">
    <property type="entry name" value="NONRIBOSOMAL PEPTIDE SYNTHETASE"/>
    <property type="match status" value="1"/>
</dbReference>
<dbReference type="AlphaFoldDB" id="A0AAN4T8E6"/>
<evidence type="ECO:0000259" key="1">
    <source>
        <dbReference type="Pfam" id="PF00501"/>
    </source>
</evidence>
<accession>A0AAN4T8E6</accession>
<gene>
    <name evidence="2" type="ORF">ALT_2369</name>
</gene>
<dbReference type="PANTHER" id="PTHR45527:SF12">
    <property type="entry name" value="NONRIBOSOMAL PEPTIDE SYNTHETASE IVOA"/>
    <property type="match status" value="1"/>
</dbReference>
<dbReference type="Gene3D" id="3.40.50.980">
    <property type="match status" value="2"/>
</dbReference>
<organism evidence="2 3">
    <name type="scientific">Aspergillus lentulus</name>
    <dbReference type="NCBI Taxonomy" id="293939"/>
    <lineage>
        <taxon>Eukaryota</taxon>
        <taxon>Fungi</taxon>
        <taxon>Dikarya</taxon>
        <taxon>Ascomycota</taxon>
        <taxon>Pezizomycotina</taxon>
        <taxon>Eurotiomycetes</taxon>
        <taxon>Eurotiomycetidae</taxon>
        <taxon>Eurotiales</taxon>
        <taxon>Aspergillaceae</taxon>
        <taxon>Aspergillus</taxon>
        <taxon>Aspergillus subgen. Fumigati</taxon>
    </lineage>
</organism>
<feature type="domain" description="AMP-dependent synthetase/ligase" evidence="1">
    <location>
        <begin position="150"/>
        <end position="303"/>
    </location>
</feature>
<dbReference type="Proteomes" id="UP000051487">
    <property type="component" value="Unassembled WGS sequence"/>
</dbReference>
<dbReference type="Pfam" id="PF00501">
    <property type="entry name" value="AMP-binding"/>
    <property type="match status" value="2"/>
</dbReference>
<dbReference type="GO" id="GO:0031177">
    <property type="term" value="F:phosphopantetheine binding"/>
    <property type="evidence" value="ECO:0007669"/>
    <property type="project" value="TreeGrafter"/>
</dbReference>
<comment type="caution">
    <text evidence="2">The sequence shown here is derived from an EMBL/GenBank/DDBJ whole genome shotgun (WGS) entry which is preliminary data.</text>
</comment>
<dbReference type="EMBL" id="BCLY01000004">
    <property type="protein sequence ID" value="GAQ05048.1"/>
    <property type="molecule type" value="Genomic_DNA"/>
</dbReference>
<protein>
    <recommendedName>
        <fullName evidence="1">AMP-dependent synthetase/ligase domain-containing protein</fullName>
    </recommendedName>
</protein>
<dbReference type="InterPro" id="IPR000873">
    <property type="entry name" value="AMP-dep_synth/lig_dom"/>
</dbReference>
<feature type="domain" description="AMP-dependent synthetase/ligase" evidence="1">
    <location>
        <begin position="39"/>
        <end position="124"/>
    </location>
</feature>
<evidence type="ECO:0000313" key="3">
    <source>
        <dbReference type="Proteomes" id="UP000051487"/>
    </source>
</evidence>
<proteinExistence type="predicted"/>
<dbReference type="GO" id="GO:0043041">
    <property type="term" value="P:amino acid activation for nonribosomal peptide biosynthetic process"/>
    <property type="evidence" value="ECO:0007669"/>
    <property type="project" value="TreeGrafter"/>
</dbReference>
<sequence>MTASPKDIAVLKAWNRTAPGNAGTSVHTLIDRQCRGQPEAAALAVHLKNMHVGPEQFVPLCFGKSQWTTVAMPAVMKAGAAFVLLDLSYSSPRLQESCTLVRLNIILCSQQHTAKAQHLASAVVSVDAEAGHNWRSHQVGQLRSTVQSSNALYAVFTALAYIKAGGLDAQMRALQFSSYGFDVSISDTLVTLLAGGCICVPSDLERSNDLPGAVARMDVNFADLTPSVLQSLSPADVPSIRTLVLCGEAMSQTIIAKWGGQVCLLNAYGPAESCMLSTLQPNVSMIDPSNIGYATGGACWVVDKADARSGSC</sequence>